<name>A0A382AEH2_9ZZZZ</name>
<evidence type="ECO:0000313" key="1">
    <source>
        <dbReference type="EMBL" id="SVA99357.1"/>
    </source>
</evidence>
<accession>A0A382AEH2</accession>
<organism evidence="1">
    <name type="scientific">marine metagenome</name>
    <dbReference type="NCBI Taxonomy" id="408172"/>
    <lineage>
        <taxon>unclassified sequences</taxon>
        <taxon>metagenomes</taxon>
        <taxon>ecological metagenomes</taxon>
    </lineage>
</organism>
<dbReference type="AlphaFoldDB" id="A0A382AEH2"/>
<protein>
    <submittedName>
        <fullName evidence="1">Uncharacterized protein</fullName>
    </submittedName>
</protein>
<feature type="non-terminal residue" evidence="1">
    <location>
        <position position="1"/>
    </location>
</feature>
<proteinExistence type="predicted"/>
<dbReference type="EMBL" id="UINC01024862">
    <property type="protein sequence ID" value="SVA99357.1"/>
    <property type="molecule type" value="Genomic_DNA"/>
</dbReference>
<reference evidence="1" key="1">
    <citation type="submission" date="2018-05" db="EMBL/GenBank/DDBJ databases">
        <authorList>
            <person name="Lanie J.A."/>
            <person name="Ng W.-L."/>
            <person name="Kazmierczak K.M."/>
            <person name="Andrzejewski T.M."/>
            <person name="Davidsen T.M."/>
            <person name="Wayne K.J."/>
            <person name="Tettelin H."/>
            <person name="Glass J.I."/>
            <person name="Rusch D."/>
            <person name="Podicherti R."/>
            <person name="Tsui H.-C.T."/>
            <person name="Winkler M.E."/>
        </authorList>
    </citation>
    <scope>NUCLEOTIDE SEQUENCE</scope>
</reference>
<dbReference type="InterPro" id="IPR018716">
    <property type="entry name" value="DUF2240"/>
</dbReference>
<sequence length="127" mass="13929">VQELAFSLHLMSPSDAAAVIDTALASGMLTQVGEQLQLVGEARNNVKTLTTESTVNVPDLFHRVVAVVVEATGETQREVIRMVNRRQKENYGIRSETEALLLAADAGVDVTPFLDEARQKLVQRVRD</sequence>
<dbReference type="Pfam" id="PF09999">
    <property type="entry name" value="DUF2240"/>
    <property type="match status" value="1"/>
</dbReference>
<gene>
    <name evidence="1" type="ORF">METZ01_LOCUS152211</name>
</gene>